<sequence length="484" mass="53503">MPSSSTKHKAPVSPEFDTGKKKAKKGGGGGRKKQKGEERATSVSGTHGGGIGSRGERDAYLEKVMNTLTSVTAHVSAQLNTIDSKFSDMEGRLASMEKGKRTNGAQSDDDSTTSSNSVQFMGTKKGGPAKNRPVDASPQWERFQRTGWSGPIDVKRQRGPWKGQREIEMKIEAQKKVVKELTIKLASEKEEQEKRKLYLLVTTMRKFVGEHKYPRCPLLEALVKLQEGLWKDDRATLDDLCRDWISTIVTQRRVTKPKAETYTSGGGNGSNWATNHPRLLAMALTLELSLRQTDGVFWDEEVCPSYESFTDAWLSTISNCGLTRTAFGEEKDGKFEYYSMDTMKRKLCHLRKQVYSLKSSKKEDLIVIDFPNIIRTWEEGRDAQREYAKKGVLQENEMHDDGSVAGSLGTIESTIDSTQLLDALGYFGNNGEEVANREKESDEEVNNGDDDDKDHKRGSDSDTSTASSSSGTVSSGSGSGSLSS</sequence>
<proteinExistence type="predicted"/>
<dbReference type="OrthoDB" id="10382563at2759"/>
<feature type="compositionally biased region" description="Acidic residues" evidence="1">
    <location>
        <begin position="441"/>
        <end position="452"/>
    </location>
</feature>
<dbReference type="Proteomes" id="UP001165065">
    <property type="component" value="Unassembled WGS sequence"/>
</dbReference>
<keyword evidence="3" id="KW-1185">Reference proteome</keyword>
<organism evidence="2 3">
    <name type="scientific">Triparma columacea</name>
    <dbReference type="NCBI Taxonomy" id="722753"/>
    <lineage>
        <taxon>Eukaryota</taxon>
        <taxon>Sar</taxon>
        <taxon>Stramenopiles</taxon>
        <taxon>Ochrophyta</taxon>
        <taxon>Bolidophyceae</taxon>
        <taxon>Parmales</taxon>
        <taxon>Triparmaceae</taxon>
        <taxon>Triparma</taxon>
    </lineage>
</organism>
<dbReference type="AlphaFoldDB" id="A0A9W7GDY8"/>
<feature type="region of interest" description="Disordered" evidence="1">
    <location>
        <begin position="434"/>
        <end position="484"/>
    </location>
</feature>
<comment type="caution">
    <text evidence="2">The sequence shown here is derived from an EMBL/GenBank/DDBJ whole genome shotgun (WGS) entry which is preliminary data.</text>
</comment>
<feature type="region of interest" description="Disordered" evidence="1">
    <location>
        <begin position="1"/>
        <end position="57"/>
    </location>
</feature>
<dbReference type="EMBL" id="BRYA01000149">
    <property type="protein sequence ID" value="GMI41387.1"/>
    <property type="molecule type" value="Genomic_DNA"/>
</dbReference>
<feature type="compositionally biased region" description="Basic residues" evidence="1">
    <location>
        <begin position="1"/>
        <end position="10"/>
    </location>
</feature>
<evidence type="ECO:0000313" key="2">
    <source>
        <dbReference type="EMBL" id="GMI41387.1"/>
    </source>
</evidence>
<gene>
    <name evidence="2" type="ORF">TrCOL_g13510</name>
</gene>
<accession>A0A9W7GDY8</accession>
<feature type="compositionally biased region" description="Low complexity" evidence="1">
    <location>
        <begin position="461"/>
        <end position="484"/>
    </location>
</feature>
<feature type="compositionally biased region" description="Basic residues" evidence="1">
    <location>
        <begin position="21"/>
        <end position="34"/>
    </location>
</feature>
<reference evidence="3" key="1">
    <citation type="journal article" date="2023" name="Commun. Biol.">
        <title>Genome analysis of Parmales, the sister group of diatoms, reveals the evolutionary specialization of diatoms from phago-mixotrophs to photoautotrophs.</title>
        <authorList>
            <person name="Ban H."/>
            <person name="Sato S."/>
            <person name="Yoshikawa S."/>
            <person name="Yamada K."/>
            <person name="Nakamura Y."/>
            <person name="Ichinomiya M."/>
            <person name="Sato N."/>
            <person name="Blanc-Mathieu R."/>
            <person name="Endo H."/>
            <person name="Kuwata A."/>
            <person name="Ogata H."/>
        </authorList>
    </citation>
    <scope>NUCLEOTIDE SEQUENCE [LARGE SCALE GENOMIC DNA]</scope>
</reference>
<feature type="region of interest" description="Disordered" evidence="1">
    <location>
        <begin position="97"/>
        <end position="136"/>
    </location>
</feature>
<name>A0A9W7GDY8_9STRA</name>
<evidence type="ECO:0000313" key="3">
    <source>
        <dbReference type="Proteomes" id="UP001165065"/>
    </source>
</evidence>
<protein>
    <submittedName>
        <fullName evidence="2">Uncharacterized protein</fullName>
    </submittedName>
</protein>
<evidence type="ECO:0000256" key="1">
    <source>
        <dbReference type="SAM" id="MobiDB-lite"/>
    </source>
</evidence>